<dbReference type="EMBL" id="RBNI01008152">
    <property type="protein sequence ID" value="RUP44914.1"/>
    <property type="molecule type" value="Genomic_DNA"/>
</dbReference>
<keyword evidence="4" id="KW-1185">Reference proteome</keyword>
<organism evidence="3 4">
    <name type="scientific">Jimgerdemannia flammicorona</name>
    <dbReference type="NCBI Taxonomy" id="994334"/>
    <lineage>
        <taxon>Eukaryota</taxon>
        <taxon>Fungi</taxon>
        <taxon>Fungi incertae sedis</taxon>
        <taxon>Mucoromycota</taxon>
        <taxon>Mucoromycotina</taxon>
        <taxon>Endogonomycetes</taxon>
        <taxon>Endogonales</taxon>
        <taxon>Endogonaceae</taxon>
        <taxon>Jimgerdemannia</taxon>
    </lineage>
</organism>
<feature type="domain" description="MATH" evidence="2">
    <location>
        <begin position="7"/>
        <end position="133"/>
    </location>
</feature>
<dbReference type="AlphaFoldDB" id="A0A433D257"/>
<feature type="domain" description="BTB" evidence="1">
    <location>
        <begin position="160"/>
        <end position="232"/>
    </location>
</feature>
<dbReference type="InterPro" id="IPR000210">
    <property type="entry name" value="BTB/POZ_dom"/>
</dbReference>
<evidence type="ECO:0000313" key="3">
    <source>
        <dbReference type="EMBL" id="RUP44914.1"/>
    </source>
</evidence>
<evidence type="ECO:0000259" key="1">
    <source>
        <dbReference type="PROSITE" id="PS50097"/>
    </source>
</evidence>
<dbReference type="SMART" id="SM00225">
    <property type="entry name" value="BTB"/>
    <property type="match status" value="1"/>
</dbReference>
<protein>
    <submittedName>
        <fullName evidence="3">BTB/POZ protein</fullName>
    </submittedName>
</protein>
<dbReference type="Gene3D" id="3.30.710.10">
    <property type="entry name" value="Potassium Channel Kv1.1, Chain A"/>
    <property type="match status" value="1"/>
</dbReference>
<dbReference type="InterPro" id="IPR011333">
    <property type="entry name" value="SKP1/BTB/POZ_sf"/>
</dbReference>
<dbReference type="PANTHER" id="PTHR24413">
    <property type="entry name" value="SPECKLE-TYPE POZ PROTEIN"/>
    <property type="match status" value="1"/>
</dbReference>
<reference evidence="3 4" key="1">
    <citation type="journal article" date="2018" name="New Phytol.">
        <title>Phylogenomics of Endogonaceae and evolution of mycorrhizas within Mucoromycota.</title>
        <authorList>
            <person name="Chang Y."/>
            <person name="Desiro A."/>
            <person name="Na H."/>
            <person name="Sandor L."/>
            <person name="Lipzen A."/>
            <person name="Clum A."/>
            <person name="Barry K."/>
            <person name="Grigoriev I.V."/>
            <person name="Martin F.M."/>
            <person name="Stajich J.E."/>
            <person name="Smith M.E."/>
            <person name="Bonito G."/>
            <person name="Spatafora J.W."/>
        </authorList>
    </citation>
    <scope>NUCLEOTIDE SEQUENCE [LARGE SCALE GENOMIC DNA]</scope>
    <source>
        <strain evidence="3 4">GMNB39</strain>
    </source>
</reference>
<name>A0A433D257_9FUNG</name>
<dbReference type="Proteomes" id="UP000268093">
    <property type="component" value="Unassembled WGS sequence"/>
</dbReference>
<dbReference type="SUPFAM" id="SSF54695">
    <property type="entry name" value="POZ domain"/>
    <property type="match status" value="1"/>
</dbReference>
<dbReference type="Gene3D" id="2.60.210.10">
    <property type="entry name" value="Apoptosis, Tumor Necrosis Factor Receptor Associated Protein 2, Chain A"/>
    <property type="match status" value="1"/>
</dbReference>
<dbReference type="GO" id="GO:0030163">
    <property type="term" value="P:protein catabolic process"/>
    <property type="evidence" value="ECO:0007669"/>
    <property type="project" value="UniProtKB-ARBA"/>
</dbReference>
<dbReference type="Pfam" id="PF00651">
    <property type="entry name" value="BTB"/>
    <property type="match status" value="1"/>
</dbReference>
<dbReference type="InterPro" id="IPR008974">
    <property type="entry name" value="TRAF-like"/>
</dbReference>
<gene>
    <name evidence="3" type="ORF">BC936DRAFT_148866</name>
</gene>
<dbReference type="SUPFAM" id="SSF49599">
    <property type="entry name" value="TRAF domain-like"/>
    <property type="match status" value="1"/>
</dbReference>
<evidence type="ECO:0000259" key="2">
    <source>
        <dbReference type="PROSITE" id="PS50144"/>
    </source>
</evidence>
<evidence type="ECO:0000313" key="4">
    <source>
        <dbReference type="Proteomes" id="UP000268093"/>
    </source>
</evidence>
<dbReference type="PROSITE" id="PS50097">
    <property type="entry name" value="BTB"/>
    <property type="match status" value="1"/>
</dbReference>
<dbReference type="OrthoDB" id="6359816at2759"/>
<accession>A0A433D257</accession>
<dbReference type="Pfam" id="PF22486">
    <property type="entry name" value="MATH_2"/>
    <property type="match status" value="1"/>
</dbReference>
<proteinExistence type="predicted"/>
<sequence>MNAKPLPIVFEWNIDNSTELEDRRYESSIFWTSDRHPWKLHFYPHGTNKAGIQDYFSLYVAAVHNDNAQHIWFARYDVNYTILFRSGNLNIQRTGTAHFEDDWVTRGWNKFAVRDQLLLARQGGKGITIVAEIRITGPNWGPNPLANAVLLSFFNKAEYGDVVFHFGGREIYAHKDFLSARNDYFAALFRSGMEETRHSDCGKMVVNVTDTGYGAFFAMLKYLYSGYFDFYDCSEFTVEDLFRTSDKYNVEGLRAAMEDCIVENLKIDDVVQTLFGWAYLYPTLRKECVEFIGDNYEHIVRGKTIGQIRWDNTNFMEYSVLMKELLEVAPIGRKGIMEED</sequence>
<dbReference type="CDD" id="cd00121">
    <property type="entry name" value="MATH"/>
    <property type="match status" value="1"/>
</dbReference>
<dbReference type="InterPro" id="IPR002083">
    <property type="entry name" value="MATH/TRAF_dom"/>
</dbReference>
<dbReference type="PROSITE" id="PS50144">
    <property type="entry name" value="MATH"/>
    <property type="match status" value="1"/>
</dbReference>
<comment type="caution">
    <text evidence="3">The sequence shown here is derived from an EMBL/GenBank/DDBJ whole genome shotgun (WGS) entry which is preliminary data.</text>
</comment>